<dbReference type="AlphaFoldDB" id="A0A7M7IYC6"/>
<evidence type="ECO:0000313" key="3">
    <source>
        <dbReference type="Proteomes" id="UP000002358"/>
    </source>
</evidence>
<accession>A0A7M7IYC6</accession>
<dbReference type="GeneID" id="100677819"/>
<sequence>MSSCGSTSIGTKLKIQKNSEKSDETVVIEQQDDEELENNEALRDYNVGDILRVPRATLFICQRNSSTFSADHSFSRFKTSGEPRNEFRMARGGISGDRGRGGSSGGTRGRAFKKTVVDREPNADSSYSHSSLRPKFQESLKNQENKYYDDKKINEDSRISKLLRRLCREDDYDHFLALCKQLQEGIVAPENQRYIRRNLDVICETLMHILYSGPSLEAKQQVAKCLGRIG</sequence>
<dbReference type="Proteomes" id="UP000002358">
    <property type="component" value="Chromosome 1"/>
</dbReference>
<name>A0A7M7IYC6_NASVI</name>
<proteinExistence type="predicted"/>
<evidence type="ECO:0000313" key="2">
    <source>
        <dbReference type="EnsemblMetazoa" id="XP_016836574"/>
    </source>
</evidence>
<dbReference type="EnsemblMetazoa" id="XM_016981085">
    <property type="protein sequence ID" value="XP_016836574"/>
    <property type="gene ID" value="LOC100677819"/>
</dbReference>
<dbReference type="RefSeq" id="XP_016836574.1">
    <property type="nucleotide sequence ID" value="XM_016981085.3"/>
</dbReference>
<keyword evidence="3" id="KW-1185">Reference proteome</keyword>
<feature type="region of interest" description="Disordered" evidence="1">
    <location>
        <begin position="86"/>
        <end position="135"/>
    </location>
</feature>
<reference evidence="2" key="1">
    <citation type="submission" date="2021-01" db="UniProtKB">
        <authorList>
            <consortium name="EnsemblMetazoa"/>
        </authorList>
    </citation>
    <scope>IDENTIFICATION</scope>
</reference>
<feature type="region of interest" description="Disordered" evidence="1">
    <location>
        <begin position="1"/>
        <end position="24"/>
    </location>
</feature>
<dbReference type="OrthoDB" id="10065496at2759"/>
<evidence type="ECO:0000256" key="1">
    <source>
        <dbReference type="SAM" id="MobiDB-lite"/>
    </source>
</evidence>
<protein>
    <submittedName>
        <fullName evidence="2">Uncharacterized protein</fullName>
    </submittedName>
</protein>
<dbReference type="SMR" id="A0A7M7IYC6"/>
<feature type="compositionally biased region" description="Polar residues" evidence="1">
    <location>
        <begin position="1"/>
        <end position="10"/>
    </location>
</feature>
<feature type="compositionally biased region" description="Gly residues" evidence="1">
    <location>
        <begin position="93"/>
        <end position="108"/>
    </location>
</feature>
<organism evidence="2 3">
    <name type="scientific">Nasonia vitripennis</name>
    <name type="common">Parasitic wasp</name>
    <dbReference type="NCBI Taxonomy" id="7425"/>
    <lineage>
        <taxon>Eukaryota</taxon>
        <taxon>Metazoa</taxon>
        <taxon>Ecdysozoa</taxon>
        <taxon>Arthropoda</taxon>
        <taxon>Hexapoda</taxon>
        <taxon>Insecta</taxon>
        <taxon>Pterygota</taxon>
        <taxon>Neoptera</taxon>
        <taxon>Endopterygota</taxon>
        <taxon>Hymenoptera</taxon>
        <taxon>Apocrita</taxon>
        <taxon>Proctotrupomorpha</taxon>
        <taxon>Chalcidoidea</taxon>
        <taxon>Pteromalidae</taxon>
        <taxon>Pteromalinae</taxon>
        <taxon>Nasonia</taxon>
    </lineage>
</organism>